<evidence type="ECO:0000313" key="7">
    <source>
        <dbReference type="Proteomes" id="UP001497527"/>
    </source>
</evidence>
<organism evidence="6 7">
    <name type="scientific">Tenacibaculum polynesiense</name>
    <dbReference type="NCBI Taxonomy" id="3137857"/>
    <lineage>
        <taxon>Bacteria</taxon>
        <taxon>Pseudomonadati</taxon>
        <taxon>Bacteroidota</taxon>
        <taxon>Flavobacteriia</taxon>
        <taxon>Flavobacteriales</taxon>
        <taxon>Flavobacteriaceae</taxon>
        <taxon>Tenacibaculum</taxon>
    </lineage>
</organism>
<dbReference type="Proteomes" id="UP001497527">
    <property type="component" value="Unassembled WGS sequence"/>
</dbReference>
<keyword evidence="3" id="KW-0479">Metal-binding</keyword>
<comment type="caution">
    <text evidence="6">The sequence shown here is derived from an EMBL/GenBank/DDBJ whole genome shotgun (WGS) entry which is preliminary data.</text>
</comment>
<reference evidence="6 7" key="1">
    <citation type="submission" date="2024-05" db="EMBL/GenBank/DDBJ databases">
        <authorList>
            <person name="Duchaud E."/>
        </authorList>
    </citation>
    <scope>NUCLEOTIDE SEQUENCE [LARGE SCALE GENOMIC DNA]</scope>
    <source>
        <strain evidence="6">Ena-SAMPLE-TAB-13-05-2024-13:56:06:370-140308</strain>
    </source>
</reference>
<keyword evidence="2" id="KW-0963">Cytoplasm</keyword>
<proteinExistence type="predicted"/>
<dbReference type="NCBIfam" id="TIGR03652">
    <property type="entry name" value="FeS_repair_RIC"/>
    <property type="match status" value="1"/>
</dbReference>
<evidence type="ECO:0000313" key="6">
    <source>
        <dbReference type="EMBL" id="CAL2101044.1"/>
    </source>
</evidence>
<protein>
    <submittedName>
        <fullName evidence="6">Regulator of cell morphogenesis and NO signaling</fullName>
    </submittedName>
</protein>
<dbReference type="RefSeq" id="WP_348718996.1">
    <property type="nucleotide sequence ID" value="NZ_CAXJIO010000001.1"/>
</dbReference>
<dbReference type="EMBL" id="CAXJIO010000001">
    <property type="protein sequence ID" value="CAL2101044.1"/>
    <property type="molecule type" value="Genomic_DNA"/>
</dbReference>
<name>A0ABP1ERN7_9FLAO</name>
<evidence type="ECO:0000256" key="1">
    <source>
        <dbReference type="ARBA" id="ARBA00004496"/>
    </source>
</evidence>
<dbReference type="Gene3D" id="1.20.120.520">
    <property type="entry name" value="nmb1532 protein domain like"/>
    <property type="match status" value="1"/>
</dbReference>
<feature type="domain" description="Hemerythrin-like" evidence="5">
    <location>
        <begin position="83"/>
        <end position="230"/>
    </location>
</feature>
<comment type="subcellular location">
    <subcellularLocation>
        <location evidence="1">Cytoplasm</location>
    </subcellularLocation>
</comment>
<keyword evidence="7" id="KW-1185">Reference proteome</keyword>
<evidence type="ECO:0000256" key="2">
    <source>
        <dbReference type="ARBA" id="ARBA00022490"/>
    </source>
</evidence>
<evidence type="ECO:0000256" key="4">
    <source>
        <dbReference type="ARBA" id="ARBA00023004"/>
    </source>
</evidence>
<dbReference type="InterPro" id="IPR012312">
    <property type="entry name" value="Hemerythrin-like"/>
</dbReference>
<dbReference type="PANTHER" id="PTHR36438:SF1">
    <property type="entry name" value="IRON-SULFUR CLUSTER REPAIR PROTEIN YTFE"/>
    <property type="match status" value="1"/>
</dbReference>
<dbReference type="InterPro" id="IPR019903">
    <property type="entry name" value="RIC_family"/>
</dbReference>
<keyword evidence="4" id="KW-0408">Iron</keyword>
<gene>
    <name evidence="6" type="ORF">T190423A01A_100032</name>
</gene>
<dbReference type="Pfam" id="PF04405">
    <property type="entry name" value="ScdA_N"/>
    <property type="match status" value="1"/>
</dbReference>
<sequence>MVTSSDKTVAEYVTENIKTAHIFKKYGIDFCCGGNVSLTKACAQKNVDINDIEKELSEIGVVKDLIEDYDKWELDFLIIYIENVHHTYVRENLPLISQYANKVAKVHETRHPEVVEINNLFHEIANELIIHLEKEEQVLFPFIRQLFEAKKQGTLVKIPPFNTVNNPIRMMEYEHENAGDILKQIASLTNNYTPPTGACNTHKALYAKLEEFEQDLHKHIHLENNILHRKAISLEKELRASQNQT</sequence>
<evidence type="ECO:0000259" key="5">
    <source>
        <dbReference type="Pfam" id="PF01814"/>
    </source>
</evidence>
<dbReference type="PANTHER" id="PTHR36438">
    <property type="entry name" value="IRON-SULFUR CLUSTER REPAIR PROTEIN YTFE"/>
    <property type="match status" value="1"/>
</dbReference>
<accession>A0ABP1ERN7</accession>
<evidence type="ECO:0000256" key="3">
    <source>
        <dbReference type="ARBA" id="ARBA00022723"/>
    </source>
</evidence>
<dbReference type="Pfam" id="PF01814">
    <property type="entry name" value="Hemerythrin"/>
    <property type="match status" value="1"/>
</dbReference>